<dbReference type="HOGENOM" id="CLU_2237713_0_0_1"/>
<keyword evidence="3" id="KW-1185">Reference proteome</keyword>
<dbReference type="AlphaFoldDB" id="A0A0C3JT08"/>
<sequence>MAGHTGNHGEARPSASLPHEGEDTTGLHDFVDVSRRRVHSALKKRRGAIRHHDTGPIASANINKQSTHLDQVPPSILRHGDHAEASITEQPADKSKSATAIKRTA</sequence>
<feature type="region of interest" description="Disordered" evidence="1">
    <location>
        <begin position="1"/>
        <end position="105"/>
    </location>
</feature>
<feature type="compositionally biased region" description="Polar residues" evidence="1">
    <location>
        <begin position="60"/>
        <end position="69"/>
    </location>
</feature>
<dbReference type="EMBL" id="KN831994">
    <property type="protein sequence ID" value="KIO00612.1"/>
    <property type="molecule type" value="Genomic_DNA"/>
</dbReference>
<protein>
    <submittedName>
        <fullName evidence="2">Uncharacterized protein</fullName>
    </submittedName>
</protein>
<evidence type="ECO:0000313" key="2">
    <source>
        <dbReference type="EMBL" id="KIO00612.1"/>
    </source>
</evidence>
<name>A0A0C3JT08_PISTI</name>
<accession>A0A0C3JT08</accession>
<proteinExistence type="predicted"/>
<reference evidence="2 3" key="1">
    <citation type="submission" date="2014-04" db="EMBL/GenBank/DDBJ databases">
        <authorList>
            <consortium name="DOE Joint Genome Institute"/>
            <person name="Kuo A."/>
            <person name="Kohler A."/>
            <person name="Costa M.D."/>
            <person name="Nagy L.G."/>
            <person name="Floudas D."/>
            <person name="Copeland A."/>
            <person name="Barry K.W."/>
            <person name="Cichocki N."/>
            <person name="Veneault-Fourrey C."/>
            <person name="LaButti K."/>
            <person name="Lindquist E.A."/>
            <person name="Lipzen A."/>
            <person name="Lundell T."/>
            <person name="Morin E."/>
            <person name="Murat C."/>
            <person name="Sun H."/>
            <person name="Tunlid A."/>
            <person name="Henrissat B."/>
            <person name="Grigoriev I.V."/>
            <person name="Hibbett D.S."/>
            <person name="Martin F."/>
            <person name="Nordberg H.P."/>
            <person name="Cantor M.N."/>
            <person name="Hua S.X."/>
        </authorList>
    </citation>
    <scope>NUCLEOTIDE SEQUENCE [LARGE SCALE GENOMIC DNA]</scope>
    <source>
        <strain evidence="2 3">Marx 270</strain>
    </source>
</reference>
<feature type="compositionally biased region" description="Basic and acidic residues" evidence="1">
    <location>
        <begin position="19"/>
        <end position="35"/>
    </location>
</feature>
<dbReference type="OrthoDB" id="2692781at2759"/>
<feature type="compositionally biased region" description="Basic residues" evidence="1">
    <location>
        <begin position="36"/>
        <end position="49"/>
    </location>
</feature>
<evidence type="ECO:0000256" key="1">
    <source>
        <dbReference type="SAM" id="MobiDB-lite"/>
    </source>
</evidence>
<gene>
    <name evidence="2" type="ORF">M404DRAFT_1003605</name>
</gene>
<dbReference type="Proteomes" id="UP000054217">
    <property type="component" value="Unassembled WGS sequence"/>
</dbReference>
<organism evidence="2 3">
    <name type="scientific">Pisolithus tinctorius Marx 270</name>
    <dbReference type="NCBI Taxonomy" id="870435"/>
    <lineage>
        <taxon>Eukaryota</taxon>
        <taxon>Fungi</taxon>
        <taxon>Dikarya</taxon>
        <taxon>Basidiomycota</taxon>
        <taxon>Agaricomycotina</taxon>
        <taxon>Agaricomycetes</taxon>
        <taxon>Agaricomycetidae</taxon>
        <taxon>Boletales</taxon>
        <taxon>Sclerodermatineae</taxon>
        <taxon>Pisolithaceae</taxon>
        <taxon>Pisolithus</taxon>
    </lineage>
</organism>
<reference evidence="3" key="2">
    <citation type="submission" date="2015-01" db="EMBL/GenBank/DDBJ databases">
        <title>Evolutionary Origins and Diversification of the Mycorrhizal Mutualists.</title>
        <authorList>
            <consortium name="DOE Joint Genome Institute"/>
            <consortium name="Mycorrhizal Genomics Consortium"/>
            <person name="Kohler A."/>
            <person name="Kuo A."/>
            <person name="Nagy L.G."/>
            <person name="Floudas D."/>
            <person name="Copeland A."/>
            <person name="Barry K.W."/>
            <person name="Cichocki N."/>
            <person name="Veneault-Fourrey C."/>
            <person name="LaButti K."/>
            <person name="Lindquist E.A."/>
            <person name="Lipzen A."/>
            <person name="Lundell T."/>
            <person name="Morin E."/>
            <person name="Murat C."/>
            <person name="Riley R."/>
            <person name="Ohm R."/>
            <person name="Sun H."/>
            <person name="Tunlid A."/>
            <person name="Henrissat B."/>
            <person name="Grigoriev I.V."/>
            <person name="Hibbett D.S."/>
            <person name="Martin F."/>
        </authorList>
    </citation>
    <scope>NUCLEOTIDE SEQUENCE [LARGE SCALE GENOMIC DNA]</scope>
    <source>
        <strain evidence="3">Marx 270</strain>
    </source>
</reference>
<dbReference type="InParanoid" id="A0A0C3JT08"/>
<evidence type="ECO:0000313" key="3">
    <source>
        <dbReference type="Proteomes" id="UP000054217"/>
    </source>
</evidence>